<protein>
    <submittedName>
        <fullName evidence="2">Uncharacterized protein</fullName>
    </submittedName>
</protein>
<evidence type="ECO:0000313" key="2">
    <source>
        <dbReference type="EMBL" id="GAA1582473.1"/>
    </source>
</evidence>
<keyword evidence="3" id="KW-1185">Reference proteome</keyword>
<feature type="transmembrane region" description="Helical" evidence="1">
    <location>
        <begin position="41"/>
        <end position="60"/>
    </location>
</feature>
<proteinExistence type="predicted"/>
<keyword evidence="1" id="KW-0472">Membrane</keyword>
<keyword evidence="1" id="KW-0812">Transmembrane</keyword>
<evidence type="ECO:0000313" key="3">
    <source>
        <dbReference type="Proteomes" id="UP001500393"/>
    </source>
</evidence>
<sequence>MRTEDDLRTAFDQLADSAPHPDSVLADLRPERSTPRRRTPIILVSAVATVAVAVGGPLAIAHLRSDSQAAGQEGLPMLQNWVTVPIPAGMVDRGHTYQQDYQVQYLLKATGPVGASCLWSVHRNGSFDASSIPAGSPTVTINGIKASVVTAPTAKPVLKLPPEYYAGNKIVSKAASGTAGPIKLVGKKMTTVAWQPAAGLWALVTCERQVDNGWLDAPYNPDVANAMALAKTITGQSARLSSPVQVSYLPEGLAPARTYTSDAEKFGPKAAVPEAGNGFDIHFSDGNLATGVKKDSLPSIARDGQPEPGDDLAIAYQSTKEFLQSYRQRKPDLTINGLPAWYGVADQGLIGKSKGNDPRTGLTIVGKHYDFAVTVVGFHNGSATVAEVRKIAEGLHFAPSPTDKSTWFDAAVAIPAPR</sequence>
<name>A0ABN2DRN2_9ACTN</name>
<dbReference type="EMBL" id="BAAAOS010000022">
    <property type="protein sequence ID" value="GAA1582473.1"/>
    <property type="molecule type" value="Genomic_DNA"/>
</dbReference>
<evidence type="ECO:0000256" key="1">
    <source>
        <dbReference type="SAM" id="Phobius"/>
    </source>
</evidence>
<organism evidence="2 3">
    <name type="scientific">Kribbella sancticallisti</name>
    <dbReference type="NCBI Taxonomy" id="460087"/>
    <lineage>
        <taxon>Bacteria</taxon>
        <taxon>Bacillati</taxon>
        <taxon>Actinomycetota</taxon>
        <taxon>Actinomycetes</taxon>
        <taxon>Propionibacteriales</taxon>
        <taxon>Kribbellaceae</taxon>
        <taxon>Kribbella</taxon>
    </lineage>
</organism>
<dbReference type="RefSeq" id="WP_344216053.1">
    <property type="nucleotide sequence ID" value="NZ_BAAAOS010000022.1"/>
</dbReference>
<dbReference type="Proteomes" id="UP001500393">
    <property type="component" value="Unassembled WGS sequence"/>
</dbReference>
<comment type="caution">
    <text evidence="2">The sequence shown here is derived from an EMBL/GenBank/DDBJ whole genome shotgun (WGS) entry which is preliminary data.</text>
</comment>
<reference evidence="2 3" key="1">
    <citation type="journal article" date="2019" name="Int. J. Syst. Evol. Microbiol.">
        <title>The Global Catalogue of Microorganisms (GCM) 10K type strain sequencing project: providing services to taxonomists for standard genome sequencing and annotation.</title>
        <authorList>
            <consortium name="The Broad Institute Genomics Platform"/>
            <consortium name="The Broad Institute Genome Sequencing Center for Infectious Disease"/>
            <person name="Wu L."/>
            <person name="Ma J."/>
        </authorList>
    </citation>
    <scope>NUCLEOTIDE SEQUENCE [LARGE SCALE GENOMIC DNA]</scope>
    <source>
        <strain evidence="2 3">JCM 14969</strain>
    </source>
</reference>
<accession>A0ABN2DRN2</accession>
<gene>
    <name evidence="2" type="ORF">GCM10009789_40300</name>
</gene>
<keyword evidence="1" id="KW-1133">Transmembrane helix</keyword>